<feature type="domain" description="CheB-type methylesterase" evidence="9">
    <location>
        <begin position="167"/>
        <end position="357"/>
    </location>
</feature>
<accession>I4BZQ0</accession>
<dbReference type="GO" id="GO:0006935">
    <property type="term" value="P:chemotaxis"/>
    <property type="evidence" value="ECO:0007669"/>
    <property type="project" value="UniProtKB-UniRule"/>
</dbReference>
<protein>
    <recommendedName>
        <fullName evidence="5">Protein-glutamate methylesterase/protein-glutamine glutaminase</fullName>
        <ecNumber evidence="5">3.1.1.61</ecNumber>
        <ecNumber evidence="5">3.5.1.44</ecNumber>
    </recommendedName>
</protein>
<evidence type="ECO:0000256" key="7">
    <source>
        <dbReference type="PROSITE-ProRule" id="PRU00169"/>
    </source>
</evidence>
<dbReference type="EC" id="3.5.1.44" evidence="5"/>
<evidence type="ECO:0000259" key="9">
    <source>
        <dbReference type="PROSITE" id="PS50122"/>
    </source>
</evidence>
<comment type="subcellular location">
    <subcellularLocation>
        <location evidence="5">Cytoplasm</location>
    </subcellularLocation>
</comment>
<dbReference type="InterPro" id="IPR000673">
    <property type="entry name" value="Sig_transdc_resp-reg_Me-estase"/>
</dbReference>
<dbReference type="Gene3D" id="3.40.50.2300">
    <property type="match status" value="1"/>
</dbReference>
<evidence type="ECO:0000313" key="11">
    <source>
        <dbReference type="Proteomes" id="UP000006055"/>
    </source>
</evidence>
<evidence type="ECO:0000256" key="6">
    <source>
        <dbReference type="PROSITE-ProRule" id="PRU00050"/>
    </source>
</evidence>
<comment type="similarity">
    <text evidence="5">Belongs to the CheB family.</text>
</comment>
<dbReference type="EMBL" id="CP003360">
    <property type="protein sequence ID" value="AFM22791.1"/>
    <property type="molecule type" value="Genomic_DNA"/>
</dbReference>
<dbReference type="HOGENOM" id="CLU_000445_51_0_7"/>
<dbReference type="PIRSF" id="PIRSF000876">
    <property type="entry name" value="RR_chemtxs_CheB"/>
    <property type="match status" value="1"/>
</dbReference>
<feature type="active site" evidence="5 6">
    <location>
        <position position="181"/>
    </location>
</feature>
<dbReference type="Gene3D" id="3.40.50.180">
    <property type="entry name" value="Methylesterase CheB, C-terminal domain"/>
    <property type="match status" value="1"/>
</dbReference>
<keyword evidence="2 5" id="KW-0145">Chemotaxis</keyword>
<feature type="domain" description="Response regulatory" evidence="8">
    <location>
        <begin position="3"/>
        <end position="121"/>
    </location>
</feature>
<dbReference type="GO" id="GO:0008984">
    <property type="term" value="F:protein-glutamate methylesterase activity"/>
    <property type="evidence" value="ECO:0007669"/>
    <property type="project" value="UniProtKB-UniRule"/>
</dbReference>
<sequence length="357" mass="38673">MIKVLVVEDSPVALELLKHILSSDPEITVVGTATNGLEAVEFVQRERPDVVTMDIIMPKMDGFEATRQIMGTCPVPIVIVSASLVREEVEKTWRAVEAGAVAVLEKPRYVGLGRTTEEGERLVQTVKLMSQVKVVRRWNKASSAVPAPKTSLPSPRPIAKPDRQIVPVSEQKIKLVAIGASTGGPPVLQQIFSSLPLSFPAPILLVQHISPGFTHGFVDWLNRTATLQARLADDGERIIPGNIYVAPDGHQMKVDAGGRIILTTEEAENGIRPSISYLFRSVAHAFGAKSMGILLTGMGRDGADELKTMRDKGALTIAQDKESSIVYGMPMEAVRLGAAQYSLPPDKIIDMLMKISS</sequence>
<dbReference type="SUPFAM" id="SSF52738">
    <property type="entry name" value="Methylesterase CheB, C-terminal domain"/>
    <property type="match status" value="1"/>
</dbReference>
<evidence type="ECO:0000256" key="5">
    <source>
        <dbReference type="HAMAP-Rule" id="MF_00099"/>
    </source>
</evidence>
<dbReference type="PANTHER" id="PTHR42872:SF6">
    <property type="entry name" value="PROTEIN-GLUTAMATE METHYLESTERASE_PROTEIN-GLUTAMINE GLUTAMINASE"/>
    <property type="match status" value="1"/>
</dbReference>
<evidence type="ECO:0000256" key="3">
    <source>
        <dbReference type="ARBA" id="ARBA00022801"/>
    </source>
</evidence>
<name>I4BZQ0_DESTA</name>
<evidence type="ECO:0000256" key="2">
    <source>
        <dbReference type="ARBA" id="ARBA00022500"/>
    </source>
</evidence>
<dbReference type="NCBIfam" id="NF001965">
    <property type="entry name" value="PRK00742.1"/>
    <property type="match status" value="1"/>
</dbReference>
<keyword evidence="1 5" id="KW-0963">Cytoplasm</keyword>
<proteinExistence type="inferred from homology"/>
<feature type="active site" evidence="5 6">
    <location>
        <position position="301"/>
    </location>
</feature>
<dbReference type="GO" id="GO:0050568">
    <property type="term" value="F:protein-glutamine glutaminase activity"/>
    <property type="evidence" value="ECO:0007669"/>
    <property type="project" value="UniProtKB-UniRule"/>
</dbReference>
<dbReference type="HAMAP" id="MF_00099">
    <property type="entry name" value="CheB_chemtxs"/>
    <property type="match status" value="1"/>
</dbReference>
<evidence type="ECO:0000256" key="4">
    <source>
        <dbReference type="ARBA" id="ARBA00048267"/>
    </source>
</evidence>
<dbReference type="GO" id="GO:0005737">
    <property type="term" value="C:cytoplasm"/>
    <property type="evidence" value="ECO:0007669"/>
    <property type="project" value="UniProtKB-SubCell"/>
</dbReference>
<reference evidence="11" key="1">
    <citation type="submission" date="2012-06" db="EMBL/GenBank/DDBJ databases">
        <title>Complete sequence of chromosome of Desulfomonile tiedjei DSM 6799.</title>
        <authorList>
            <person name="Lucas S."/>
            <person name="Copeland A."/>
            <person name="Lapidus A."/>
            <person name="Glavina del Rio T."/>
            <person name="Dalin E."/>
            <person name="Tice H."/>
            <person name="Bruce D."/>
            <person name="Goodwin L."/>
            <person name="Pitluck S."/>
            <person name="Peters L."/>
            <person name="Ovchinnikova G."/>
            <person name="Zeytun A."/>
            <person name="Lu M."/>
            <person name="Kyrpides N."/>
            <person name="Mavromatis K."/>
            <person name="Ivanova N."/>
            <person name="Brettin T."/>
            <person name="Detter J.C."/>
            <person name="Han C."/>
            <person name="Larimer F."/>
            <person name="Land M."/>
            <person name="Hauser L."/>
            <person name="Markowitz V."/>
            <person name="Cheng J.-F."/>
            <person name="Hugenholtz P."/>
            <person name="Woyke T."/>
            <person name="Wu D."/>
            <person name="Spring S."/>
            <person name="Schroeder M."/>
            <person name="Brambilla E."/>
            <person name="Klenk H.-P."/>
            <person name="Eisen J.A."/>
        </authorList>
    </citation>
    <scope>NUCLEOTIDE SEQUENCE [LARGE SCALE GENOMIC DNA]</scope>
    <source>
        <strain evidence="11">ATCC 49306 / DSM 6799 / DCB-1</strain>
    </source>
</reference>
<comment type="catalytic activity">
    <reaction evidence="4 5">
        <text>[protein]-L-glutamate 5-O-methyl ester + H2O = L-glutamyl-[protein] + methanol + H(+)</text>
        <dbReference type="Rhea" id="RHEA:23236"/>
        <dbReference type="Rhea" id="RHEA-COMP:10208"/>
        <dbReference type="Rhea" id="RHEA-COMP:10311"/>
        <dbReference type="ChEBI" id="CHEBI:15377"/>
        <dbReference type="ChEBI" id="CHEBI:15378"/>
        <dbReference type="ChEBI" id="CHEBI:17790"/>
        <dbReference type="ChEBI" id="CHEBI:29973"/>
        <dbReference type="ChEBI" id="CHEBI:82795"/>
        <dbReference type="EC" id="3.1.1.61"/>
    </reaction>
</comment>
<dbReference type="PROSITE" id="PS50110">
    <property type="entry name" value="RESPONSE_REGULATORY"/>
    <property type="match status" value="1"/>
</dbReference>
<dbReference type="Pfam" id="PF00072">
    <property type="entry name" value="Response_reg"/>
    <property type="match status" value="1"/>
</dbReference>
<dbReference type="NCBIfam" id="NF009206">
    <property type="entry name" value="PRK12555.1"/>
    <property type="match status" value="1"/>
</dbReference>
<evidence type="ECO:0000313" key="10">
    <source>
        <dbReference type="EMBL" id="AFM22791.1"/>
    </source>
</evidence>
<comment type="domain">
    <text evidence="5">Contains a C-terminal catalytic domain, and an N-terminal region which modulates catalytic activity.</text>
</comment>
<dbReference type="Proteomes" id="UP000006055">
    <property type="component" value="Chromosome"/>
</dbReference>
<dbReference type="RefSeq" id="WP_014807950.1">
    <property type="nucleotide sequence ID" value="NC_018025.1"/>
</dbReference>
<dbReference type="InterPro" id="IPR035909">
    <property type="entry name" value="CheB_C"/>
</dbReference>
<dbReference type="AlphaFoldDB" id="I4BZQ0"/>
<dbReference type="SMART" id="SM00448">
    <property type="entry name" value="REC"/>
    <property type="match status" value="1"/>
</dbReference>
<keyword evidence="3 5" id="KW-0378">Hydrolase</keyword>
<dbReference type="PATRIC" id="fig|706587.4.peg.45"/>
<evidence type="ECO:0000256" key="1">
    <source>
        <dbReference type="ARBA" id="ARBA00022490"/>
    </source>
</evidence>
<dbReference type="InterPro" id="IPR008248">
    <property type="entry name" value="CheB-like"/>
</dbReference>
<dbReference type="SUPFAM" id="SSF52172">
    <property type="entry name" value="CheY-like"/>
    <property type="match status" value="1"/>
</dbReference>
<dbReference type="STRING" id="706587.Desti_0041"/>
<dbReference type="GO" id="GO:0000156">
    <property type="term" value="F:phosphorelay response regulator activity"/>
    <property type="evidence" value="ECO:0007669"/>
    <property type="project" value="InterPro"/>
</dbReference>
<keyword evidence="11" id="KW-1185">Reference proteome</keyword>
<feature type="modified residue" description="4-aspartylphosphate" evidence="5 7">
    <location>
        <position position="54"/>
    </location>
</feature>
<dbReference type="EC" id="3.1.1.61" evidence="5"/>
<dbReference type="PANTHER" id="PTHR42872">
    <property type="entry name" value="PROTEIN-GLUTAMATE METHYLESTERASE/PROTEIN-GLUTAMINE GLUTAMINASE"/>
    <property type="match status" value="1"/>
</dbReference>
<dbReference type="KEGG" id="dti:Desti_0041"/>
<dbReference type="eggNOG" id="COG2201">
    <property type="taxonomic scope" value="Bacteria"/>
</dbReference>
<feature type="active site" evidence="5 6">
    <location>
        <position position="208"/>
    </location>
</feature>
<comment type="PTM">
    <text evidence="5">Phosphorylated by CheA. Phosphorylation of the N-terminal regulatory domain activates the methylesterase activity.</text>
</comment>
<evidence type="ECO:0000259" key="8">
    <source>
        <dbReference type="PROSITE" id="PS50110"/>
    </source>
</evidence>
<comment type="function">
    <text evidence="5">Involved in chemotaxis. Part of a chemotaxis signal transduction system that modulates chemotaxis in response to various stimuli. Catalyzes the demethylation of specific methylglutamate residues introduced into the chemoreceptors (methyl-accepting chemotaxis proteins or MCP) by CheR. Also mediates the irreversible deamidation of specific glutamine residues to glutamic acid.</text>
</comment>
<organism evidence="10 11">
    <name type="scientific">Desulfomonile tiedjei (strain ATCC 49306 / DSM 6799 / DCB-1)</name>
    <dbReference type="NCBI Taxonomy" id="706587"/>
    <lineage>
        <taxon>Bacteria</taxon>
        <taxon>Pseudomonadati</taxon>
        <taxon>Thermodesulfobacteriota</taxon>
        <taxon>Desulfomonilia</taxon>
        <taxon>Desulfomonilales</taxon>
        <taxon>Desulfomonilaceae</taxon>
        <taxon>Desulfomonile</taxon>
    </lineage>
</organism>
<dbReference type="CDD" id="cd17541">
    <property type="entry name" value="REC_CheB-like"/>
    <property type="match status" value="1"/>
</dbReference>
<dbReference type="Pfam" id="PF01339">
    <property type="entry name" value="CheB_methylest"/>
    <property type="match status" value="1"/>
</dbReference>
<dbReference type="CDD" id="cd16432">
    <property type="entry name" value="CheB_Rec"/>
    <property type="match status" value="1"/>
</dbReference>
<gene>
    <name evidence="5" type="primary">cheB</name>
    <name evidence="10" type="ordered locus">Desti_0041</name>
</gene>
<dbReference type="InterPro" id="IPR001789">
    <property type="entry name" value="Sig_transdc_resp-reg_receiver"/>
</dbReference>
<comment type="catalytic activity">
    <reaction evidence="5">
        <text>L-glutaminyl-[protein] + H2O = L-glutamyl-[protein] + NH4(+)</text>
        <dbReference type="Rhea" id="RHEA:16441"/>
        <dbReference type="Rhea" id="RHEA-COMP:10207"/>
        <dbReference type="Rhea" id="RHEA-COMP:10208"/>
        <dbReference type="ChEBI" id="CHEBI:15377"/>
        <dbReference type="ChEBI" id="CHEBI:28938"/>
        <dbReference type="ChEBI" id="CHEBI:29973"/>
        <dbReference type="ChEBI" id="CHEBI:30011"/>
        <dbReference type="EC" id="3.5.1.44"/>
    </reaction>
</comment>
<dbReference type="InterPro" id="IPR011006">
    <property type="entry name" value="CheY-like_superfamily"/>
</dbReference>
<keyword evidence="5 7" id="KW-0597">Phosphoprotein</keyword>
<dbReference type="PROSITE" id="PS50122">
    <property type="entry name" value="CHEB"/>
    <property type="match status" value="1"/>
</dbReference>
<dbReference type="OrthoDB" id="9793421at2"/>